<sequence>MGKQKAIMAVSHLLLRMIYVVLRDKVPYEELGADYLGKREKTIEYWIRKINQMGYKVEIHELNLT</sequence>
<dbReference type="RefSeq" id="WP_228100954.1">
    <property type="nucleotide sequence ID" value="NZ_BORT01000071.1"/>
</dbReference>
<protein>
    <recommendedName>
        <fullName evidence="3">IS110 family transposase</fullName>
    </recommendedName>
</protein>
<evidence type="ECO:0000313" key="2">
    <source>
        <dbReference type="Proteomes" id="UP000682811"/>
    </source>
</evidence>
<accession>A0A920CWL1</accession>
<dbReference type="EMBL" id="BORT01000071">
    <property type="protein sequence ID" value="GIO51672.1"/>
    <property type="molecule type" value="Genomic_DNA"/>
</dbReference>
<organism evidence="1 2">
    <name type="scientific">Paenibacillus azoreducens</name>
    <dbReference type="NCBI Taxonomy" id="116718"/>
    <lineage>
        <taxon>Bacteria</taxon>
        <taxon>Bacillati</taxon>
        <taxon>Bacillota</taxon>
        <taxon>Bacilli</taxon>
        <taxon>Bacillales</taxon>
        <taxon>Paenibacillaceae</taxon>
        <taxon>Paenibacillus</taxon>
    </lineage>
</organism>
<comment type="caution">
    <text evidence="1">The sequence shown here is derived from an EMBL/GenBank/DDBJ whole genome shotgun (WGS) entry which is preliminary data.</text>
</comment>
<reference evidence="1 2" key="1">
    <citation type="submission" date="2021-03" db="EMBL/GenBank/DDBJ databases">
        <title>Antimicrobial resistance genes in bacteria isolated from Japanese honey, and their potential for conferring macrolide and lincosamide resistance in the American foulbrood pathogen Paenibacillus larvae.</title>
        <authorList>
            <person name="Okamoto M."/>
            <person name="Kumagai M."/>
            <person name="Kanamori H."/>
            <person name="Takamatsu D."/>
        </authorList>
    </citation>
    <scope>NUCLEOTIDE SEQUENCE [LARGE SCALE GENOMIC DNA]</scope>
    <source>
        <strain evidence="1 2">J34TS1</strain>
    </source>
</reference>
<dbReference type="AlphaFoldDB" id="A0A920CWL1"/>
<name>A0A920CWL1_9BACL</name>
<keyword evidence="2" id="KW-1185">Reference proteome</keyword>
<proteinExistence type="predicted"/>
<evidence type="ECO:0008006" key="3">
    <source>
        <dbReference type="Google" id="ProtNLM"/>
    </source>
</evidence>
<dbReference type="Proteomes" id="UP000682811">
    <property type="component" value="Unassembled WGS sequence"/>
</dbReference>
<evidence type="ECO:0000313" key="1">
    <source>
        <dbReference type="EMBL" id="GIO51672.1"/>
    </source>
</evidence>
<gene>
    <name evidence="1" type="ORF">J34TS1_64370</name>
</gene>